<keyword evidence="5" id="KW-0999">Mitochondrion inner membrane</keyword>
<dbReference type="InterPro" id="IPR004203">
    <property type="entry name" value="Cyt_c_oxidase_su4_fam"/>
</dbReference>
<dbReference type="PANTHER" id="PTHR10707">
    <property type="entry name" value="CYTOCHROME C OXIDASE SUBUNIT IV"/>
    <property type="match status" value="1"/>
</dbReference>
<dbReference type="InterPro" id="IPR036639">
    <property type="entry name" value="Cyt_c_oxidase_su4_sf"/>
</dbReference>
<accession>A0A875S2Z0</accession>
<evidence type="ECO:0000313" key="12">
    <source>
        <dbReference type="EMBL" id="QPG74422.1"/>
    </source>
</evidence>
<sequence>MISQSIRRSLPFLRPAIRRNGPNCIFKYSTQIDTEDQEYNIDVHNISNRWAKMPTDDQQDITNYLEVKQGFGWKHLSRDEKKAIYYIGYGKWGARDRANMTVPEMVFKSLTVLMLFGVAGFAVVNYKKDKRWIDDVEEKEVGDAKSRST</sequence>
<dbReference type="GO" id="GO:0016491">
    <property type="term" value="F:oxidoreductase activity"/>
    <property type="evidence" value="ECO:0007669"/>
    <property type="project" value="UniProtKB-KW"/>
</dbReference>
<dbReference type="GeneID" id="62195152"/>
<comment type="pathway">
    <text evidence="2">Energy metabolism; oxidative phosphorylation.</text>
</comment>
<organism evidence="12 13">
    <name type="scientific">Eeniella nana</name>
    <name type="common">Yeast</name>
    <name type="synonym">Brettanomyces nanus</name>
    <dbReference type="NCBI Taxonomy" id="13502"/>
    <lineage>
        <taxon>Eukaryota</taxon>
        <taxon>Fungi</taxon>
        <taxon>Dikarya</taxon>
        <taxon>Ascomycota</taxon>
        <taxon>Saccharomycotina</taxon>
        <taxon>Pichiomycetes</taxon>
        <taxon>Pichiales</taxon>
        <taxon>Pichiaceae</taxon>
        <taxon>Brettanomyces</taxon>
    </lineage>
</organism>
<keyword evidence="9" id="KW-0496">Mitochondrion</keyword>
<protein>
    <submittedName>
        <fullName evidence="12">Uncharacterized protein</fullName>
    </submittedName>
</protein>
<evidence type="ECO:0000256" key="3">
    <source>
        <dbReference type="ARBA" id="ARBA00008135"/>
    </source>
</evidence>
<dbReference type="EMBL" id="CP064812">
    <property type="protein sequence ID" value="QPG74422.1"/>
    <property type="molecule type" value="Genomic_DNA"/>
</dbReference>
<dbReference type="Pfam" id="PF02936">
    <property type="entry name" value="COX4"/>
    <property type="match status" value="1"/>
</dbReference>
<dbReference type="GO" id="GO:0006123">
    <property type="term" value="P:mitochondrial electron transport, cytochrome c to oxygen"/>
    <property type="evidence" value="ECO:0007669"/>
    <property type="project" value="InterPro"/>
</dbReference>
<evidence type="ECO:0000313" key="13">
    <source>
        <dbReference type="Proteomes" id="UP000662931"/>
    </source>
</evidence>
<feature type="transmembrane region" description="Helical" evidence="11">
    <location>
        <begin position="105"/>
        <end position="124"/>
    </location>
</feature>
<dbReference type="RefSeq" id="XP_038777987.1">
    <property type="nucleotide sequence ID" value="XM_038922059.1"/>
</dbReference>
<dbReference type="GO" id="GO:0045277">
    <property type="term" value="C:respiratory chain complex IV"/>
    <property type="evidence" value="ECO:0007669"/>
    <property type="project" value="InterPro"/>
</dbReference>
<evidence type="ECO:0000256" key="2">
    <source>
        <dbReference type="ARBA" id="ARBA00004673"/>
    </source>
</evidence>
<dbReference type="OrthoDB" id="186013at2759"/>
<dbReference type="GO" id="GO:0005743">
    <property type="term" value="C:mitochondrial inner membrane"/>
    <property type="evidence" value="ECO:0007669"/>
    <property type="project" value="UniProtKB-SubCell"/>
</dbReference>
<gene>
    <name evidence="12" type="ORF">FOA43_001751</name>
</gene>
<evidence type="ECO:0000256" key="5">
    <source>
        <dbReference type="ARBA" id="ARBA00022792"/>
    </source>
</evidence>
<name>A0A875S2Z0_EENNA</name>
<evidence type="ECO:0000256" key="6">
    <source>
        <dbReference type="ARBA" id="ARBA00022946"/>
    </source>
</evidence>
<comment type="similarity">
    <text evidence="3">Belongs to the cytochrome c oxidase IV family.</text>
</comment>
<evidence type="ECO:0000256" key="1">
    <source>
        <dbReference type="ARBA" id="ARBA00004434"/>
    </source>
</evidence>
<evidence type="ECO:0000256" key="7">
    <source>
        <dbReference type="ARBA" id="ARBA00022989"/>
    </source>
</evidence>
<keyword evidence="6" id="KW-0809">Transit peptide</keyword>
<dbReference type="KEGG" id="bnn:FOA43_001751"/>
<evidence type="ECO:0000256" key="11">
    <source>
        <dbReference type="SAM" id="Phobius"/>
    </source>
</evidence>
<keyword evidence="7 11" id="KW-1133">Transmembrane helix</keyword>
<evidence type="ECO:0000256" key="8">
    <source>
        <dbReference type="ARBA" id="ARBA00023002"/>
    </source>
</evidence>
<dbReference type="SUPFAM" id="SSF81406">
    <property type="entry name" value="Mitochondrial cytochrome c oxidase subunit IV"/>
    <property type="match status" value="1"/>
</dbReference>
<comment type="subcellular location">
    <subcellularLocation>
        <location evidence="1">Mitochondrion inner membrane</location>
        <topology evidence="1">Single-pass membrane protein</topology>
    </subcellularLocation>
</comment>
<dbReference type="Gene3D" id="1.10.442.10">
    <property type="entry name" value="Cytochrome c oxidase subunit IV"/>
    <property type="match status" value="1"/>
</dbReference>
<evidence type="ECO:0000256" key="4">
    <source>
        <dbReference type="ARBA" id="ARBA00022692"/>
    </source>
</evidence>
<keyword evidence="8" id="KW-0560">Oxidoreductase</keyword>
<evidence type="ECO:0000256" key="9">
    <source>
        <dbReference type="ARBA" id="ARBA00023128"/>
    </source>
</evidence>
<keyword evidence="10 11" id="KW-0472">Membrane</keyword>
<dbReference type="PANTHER" id="PTHR10707:SF10">
    <property type="entry name" value="CYTOCHROME C OXIDASE SUBUNIT 4"/>
    <property type="match status" value="1"/>
</dbReference>
<dbReference type="AlphaFoldDB" id="A0A875S2Z0"/>
<keyword evidence="13" id="KW-1185">Reference proteome</keyword>
<proteinExistence type="inferred from homology"/>
<reference evidence="12" key="1">
    <citation type="submission" date="2020-10" db="EMBL/GenBank/DDBJ databases">
        <authorList>
            <person name="Roach M.J.R."/>
        </authorList>
    </citation>
    <scope>NUCLEOTIDE SEQUENCE</scope>
    <source>
        <strain evidence="12">CBS 1945</strain>
    </source>
</reference>
<evidence type="ECO:0000256" key="10">
    <source>
        <dbReference type="ARBA" id="ARBA00023136"/>
    </source>
</evidence>
<dbReference type="Proteomes" id="UP000662931">
    <property type="component" value="Chromosome 1"/>
</dbReference>
<keyword evidence="4 11" id="KW-0812">Transmembrane</keyword>